<feature type="region of interest" description="Disordered" evidence="1">
    <location>
        <begin position="344"/>
        <end position="367"/>
    </location>
</feature>
<reference evidence="3" key="1">
    <citation type="submission" date="2014-06" db="EMBL/GenBank/DDBJ databases">
        <authorList>
            <person name="Berkman J.Paul."/>
        </authorList>
    </citation>
    <scope>NUCLEOTIDE SEQUENCE [LARGE SCALE GENOMIC DNA]</scope>
</reference>
<feature type="region of interest" description="Disordered" evidence="1">
    <location>
        <begin position="1"/>
        <end position="138"/>
    </location>
</feature>
<feature type="compositionally biased region" description="Low complexity" evidence="1">
    <location>
        <begin position="1"/>
        <end position="13"/>
    </location>
</feature>
<feature type="compositionally biased region" description="Low complexity" evidence="1">
    <location>
        <begin position="188"/>
        <end position="201"/>
    </location>
</feature>
<organism evidence="3 4">
    <name type="scientific">Sporisorium scitamineum</name>
    <dbReference type="NCBI Taxonomy" id="49012"/>
    <lineage>
        <taxon>Eukaryota</taxon>
        <taxon>Fungi</taxon>
        <taxon>Dikarya</taxon>
        <taxon>Basidiomycota</taxon>
        <taxon>Ustilaginomycotina</taxon>
        <taxon>Ustilaginomycetes</taxon>
        <taxon>Ustilaginales</taxon>
        <taxon>Ustilaginaceae</taxon>
        <taxon>Sporisorium</taxon>
    </lineage>
</organism>
<reference evidence="2" key="3">
    <citation type="submission" date="2014-06" db="EMBL/GenBank/DDBJ databases">
        <authorList>
            <person name="Ju J."/>
            <person name="Zhang J."/>
        </authorList>
    </citation>
    <scope>NUCLEOTIDE SEQUENCE</scope>
    <source>
        <strain evidence="2">SscI8</strain>
    </source>
</reference>
<name>A0A0F7SBB0_9BASI</name>
<dbReference type="OrthoDB" id="10437144at2759"/>
<feature type="compositionally biased region" description="Low complexity" evidence="1">
    <location>
        <begin position="107"/>
        <end position="118"/>
    </location>
</feature>
<accession>A0A0F7SBB0</accession>
<evidence type="ECO:0000313" key="4">
    <source>
        <dbReference type="Proteomes" id="UP000242770"/>
    </source>
</evidence>
<protein>
    <submittedName>
        <fullName evidence="3">Uncharacterized protein</fullName>
    </submittedName>
</protein>
<dbReference type="EMBL" id="LK056663">
    <property type="protein sequence ID" value="CDU23549.1"/>
    <property type="molecule type" value="Genomic_DNA"/>
</dbReference>
<sequence length="367" mass="39617">MNGQNGWYAGQQPQYPPYSAPQQQQQVFQGEAQQRPRPGQQQQAYMHNASTSYHSGHAMGLAQPPYPAISPSNQSLDRRYATGFNEGAASSPASVAYPQSISGPYNPSQAAQPSPSAQYSHAVPVRESASSSAGNGFVQLHGAGQRAHDSQYHHHQQYIGGQLQRSSLDYGNIASPVQHRFQPSAGPSQQAVAQQSFASPSTHSTPRHHQLQPPRADSSQYPYESPYAPSTGTRERLAMSQSPMSDAFQSGAQPAGRTFNLMADFGTPTPNPPLRHPSVQTNFEGSFDHLSAKSAAQSTQTAEPFSSHQWHSPSNNSAPQLASWPVVQGDMQSAAPISSLASWNQSKPYSDMHGSSAQSHRNPSFDR</sequence>
<dbReference type="Proteomes" id="UP000242770">
    <property type="component" value="Unassembled WGS sequence"/>
</dbReference>
<feature type="compositionally biased region" description="Polar residues" evidence="1">
    <location>
        <begin position="303"/>
        <end position="320"/>
    </location>
</feature>
<evidence type="ECO:0000313" key="3">
    <source>
        <dbReference type="EMBL" id="CDW99701.1"/>
    </source>
</evidence>
<feature type="compositionally biased region" description="Polar residues" evidence="1">
    <location>
        <begin position="91"/>
        <end position="106"/>
    </location>
</feature>
<feature type="compositionally biased region" description="Polar residues" evidence="1">
    <location>
        <begin position="217"/>
        <end position="232"/>
    </location>
</feature>
<dbReference type="AlphaFoldDB" id="A0A0F7SBB0"/>
<feature type="region of interest" description="Disordered" evidence="1">
    <location>
        <begin position="178"/>
        <end position="329"/>
    </location>
</feature>
<gene>
    <name evidence="3" type="primary">SSCI82530.1</name>
    <name evidence="2" type="ORF">SPSC_02178</name>
</gene>
<keyword evidence="4" id="KW-1185">Reference proteome</keyword>
<feature type="compositionally biased region" description="Low complexity" evidence="1">
    <location>
        <begin position="20"/>
        <end position="44"/>
    </location>
</feature>
<dbReference type="EMBL" id="CCFA01004986">
    <property type="protein sequence ID" value="CDW99701.1"/>
    <property type="molecule type" value="Genomic_DNA"/>
</dbReference>
<proteinExistence type="predicted"/>
<feature type="compositionally biased region" description="Polar residues" evidence="1">
    <location>
        <begin position="239"/>
        <end position="252"/>
    </location>
</feature>
<feature type="compositionally biased region" description="Low complexity" evidence="1">
    <location>
        <begin position="292"/>
        <end position="302"/>
    </location>
</feature>
<evidence type="ECO:0000313" key="2">
    <source>
        <dbReference type="EMBL" id="CDU23549.1"/>
    </source>
</evidence>
<evidence type="ECO:0000256" key="1">
    <source>
        <dbReference type="SAM" id="MobiDB-lite"/>
    </source>
</evidence>
<reference evidence="4" key="2">
    <citation type="submission" date="2014-06" db="EMBL/GenBank/DDBJ databases">
        <authorList>
            <person name="Berkman P.J."/>
        </authorList>
    </citation>
    <scope>NUCLEOTIDE SEQUENCE [LARGE SCALE GENOMIC DNA]</scope>
</reference>